<proteinExistence type="predicted"/>
<organism evidence="1 2">
    <name type="scientific">Pedobacter riviphilus</name>
    <dbReference type="NCBI Taxonomy" id="2766984"/>
    <lineage>
        <taxon>Bacteria</taxon>
        <taxon>Pseudomonadati</taxon>
        <taxon>Bacteroidota</taxon>
        <taxon>Sphingobacteriia</taxon>
        <taxon>Sphingobacteriales</taxon>
        <taxon>Sphingobacteriaceae</taxon>
        <taxon>Pedobacter</taxon>
    </lineage>
</organism>
<dbReference type="EMBL" id="CP061171">
    <property type="protein sequence ID" value="QNR83189.1"/>
    <property type="molecule type" value="Genomic_DNA"/>
</dbReference>
<dbReference type="RefSeq" id="WP_167296696.1">
    <property type="nucleotide sequence ID" value="NZ_CP061171.1"/>
</dbReference>
<name>A0ABX6TCH0_9SPHI</name>
<gene>
    <name evidence="1" type="ORF">H9N25_14595</name>
</gene>
<evidence type="ECO:0000313" key="2">
    <source>
        <dbReference type="Proteomes" id="UP000516439"/>
    </source>
</evidence>
<reference evidence="1 2" key="1">
    <citation type="submission" date="2020-09" db="EMBL/GenBank/DDBJ databases">
        <title>Pedobacter sp. SW-16 isolated from soil near Yeocheon.</title>
        <authorList>
            <person name="Im H.S."/>
            <person name="Joung Y."/>
            <person name="Lee S.-S."/>
        </authorList>
    </citation>
    <scope>NUCLEOTIDE SEQUENCE [LARGE SCALE GENOMIC DNA]</scope>
    <source>
        <strain evidence="1 2">SW-16</strain>
    </source>
</reference>
<keyword evidence="2" id="KW-1185">Reference proteome</keyword>
<protein>
    <submittedName>
        <fullName evidence="1">Prevent-host-death protein</fullName>
    </submittedName>
</protein>
<sequence>MNKVFLIVGVGIVFGYWKRNEIINYFVSKKSKNGKKRKIGLLDGKAQVIFRGDFAMTDEELLGLI</sequence>
<evidence type="ECO:0000313" key="1">
    <source>
        <dbReference type="EMBL" id="QNR83189.1"/>
    </source>
</evidence>
<dbReference type="Proteomes" id="UP000516439">
    <property type="component" value="Chromosome"/>
</dbReference>
<accession>A0ABX6TCH0</accession>